<sequence length="138" mass="14859">MAGQFAVAGKRLPQSNVLRQGGRHAAGSFGETVIGDRRSQQEIDVESSSCLAIVCAKLMRIDAPEVQVGEKAPHRRSQGEIDPGDLIFCQCLSADCIFDGHSQPIGVVVLCFQTVRICLGKQLHGLLGSKRWALCSEP</sequence>
<proteinExistence type="predicted"/>
<dbReference type="EMBL" id="JDVG02000729">
    <property type="protein sequence ID" value="KFB70276.1"/>
    <property type="molecule type" value="Genomic_DNA"/>
</dbReference>
<evidence type="ECO:0000313" key="1">
    <source>
        <dbReference type="EMBL" id="KFB70276.1"/>
    </source>
</evidence>
<comment type="caution">
    <text evidence="1">The sequence shown here is derived from an EMBL/GenBank/DDBJ whole genome shotgun (WGS) entry which is preliminary data.</text>
</comment>
<accession>A0A084Y6D2</accession>
<name>A0A084Y6D2_9PROT</name>
<gene>
    <name evidence="1" type="ORF">AW09_004631</name>
</gene>
<dbReference type="AlphaFoldDB" id="A0A084Y6D2"/>
<reference evidence="1 2" key="1">
    <citation type="submission" date="2014-02" db="EMBL/GenBank/DDBJ databases">
        <title>Expanding our view of genomic diversity in Candidatus Accumulibacter clades.</title>
        <authorList>
            <person name="Skennerton C.T."/>
            <person name="Barr J.J."/>
            <person name="Slater F.R."/>
            <person name="Bond P.L."/>
            <person name="Tyson G.W."/>
        </authorList>
    </citation>
    <scope>NUCLEOTIDE SEQUENCE [LARGE SCALE GENOMIC DNA]</scope>
    <source>
        <strain evidence="2">BA-91</strain>
    </source>
</reference>
<dbReference type="Proteomes" id="UP000020077">
    <property type="component" value="Unassembled WGS sequence"/>
</dbReference>
<organism evidence="1 2">
    <name type="scientific">Candidatus Accumulibacter phosphatis</name>
    <dbReference type="NCBI Taxonomy" id="327160"/>
    <lineage>
        <taxon>Bacteria</taxon>
        <taxon>Pseudomonadati</taxon>
        <taxon>Pseudomonadota</taxon>
        <taxon>Betaproteobacteria</taxon>
        <taxon>Candidatus Accumulibacter</taxon>
    </lineage>
</organism>
<protein>
    <submittedName>
        <fullName evidence="1">Uncharacterized protein</fullName>
    </submittedName>
</protein>
<evidence type="ECO:0000313" key="2">
    <source>
        <dbReference type="Proteomes" id="UP000020077"/>
    </source>
</evidence>